<evidence type="ECO:0000259" key="8">
    <source>
        <dbReference type="PROSITE" id="PS50109"/>
    </source>
</evidence>
<name>A0A316V5U8_9BASI</name>
<keyword evidence="11" id="KW-1185">Reference proteome</keyword>
<protein>
    <recommendedName>
        <fullName evidence="2">histidine kinase</fullName>
        <ecNumber evidence="2">2.7.13.3</ecNumber>
    </recommendedName>
</protein>
<dbReference type="Pfam" id="PF02518">
    <property type="entry name" value="HATPase_c"/>
    <property type="match status" value="1"/>
</dbReference>
<dbReference type="Gene3D" id="3.30.565.10">
    <property type="entry name" value="Histidine kinase-like ATPase, C-terminal domain"/>
    <property type="match status" value="1"/>
</dbReference>
<dbReference type="SUPFAM" id="SSF47384">
    <property type="entry name" value="Homodimeric domain of signal transducing histidine kinase"/>
    <property type="match status" value="1"/>
</dbReference>
<dbReference type="EMBL" id="KZ819605">
    <property type="protein sequence ID" value="PWN32957.1"/>
    <property type="molecule type" value="Genomic_DNA"/>
</dbReference>
<keyword evidence="3 6" id="KW-0597">Phosphoprotein</keyword>
<dbReference type="InterPro" id="IPR001789">
    <property type="entry name" value="Sig_transdc_resp-reg_receiver"/>
</dbReference>
<comment type="catalytic activity">
    <reaction evidence="1">
        <text>ATP + protein L-histidine = ADP + protein N-phospho-L-histidine.</text>
        <dbReference type="EC" id="2.7.13.3"/>
    </reaction>
</comment>
<gene>
    <name evidence="10" type="ORF">FA14DRAFT_162156</name>
</gene>
<evidence type="ECO:0000256" key="7">
    <source>
        <dbReference type="SAM" id="MobiDB-lite"/>
    </source>
</evidence>
<dbReference type="SMART" id="SM00387">
    <property type="entry name" value="HATPase_c"/>
    <property type="match status" value="1"/>
</dbReference>
<dbReference type="Pfam" id="PF00072">
    <property type="entry name" value="Response_reg"/>
    <property type="match status" value="1"/>
</dbReference>
<dbReference type="InterPro" id="IPR004358">
    <property type="entry name" value="Sig_transdc_His_kin-like_C"/>
</dbReference>
<dbReference type="SUPFAM" id="SSF55781">
    <property type="entry name" value="GAF domain-like"/>
    <property type="match status" value="1"/>
</dbReference>
<dbReference type="GeneID" id="37021230"/>
<dbReference type="STRING" id="1280837.A0A316V5U8"/>
<feature type="region of interest" description="Disordered" evidence="7">
    <location>
        <begin position="1221"/>
        <end position="1279"/>
    </location>
</feature>
<dbReference type="Gene3D" id="1.10.287.130">
    <property type="match status" value="1"/>
</dbReference>
<dbReference type="InterPro" id="IPR036890">
    <property type="entry name" value="HATPase_C_sf"/>
</dbReference>
<dbReference type="OrthoDB" id="21225at2759"/>
<dbReference type="PANTHER" id="PTHR43047:SF72">
    <property type="entry name" value="OSMOSENSING HISTIDINE PROTEIN KINASE SLN1"/>
    <property type="match status" value="1"/>
</dbReference>
<keyword evidence="5" id="KW-0418">Kinase</keyword>
<evidence type="ECO:0000313" key="10">
    <source>
        <dbReference type="EMBL" id="PWN32957.1"/>
    </source>
</evidence>
<evidence type="ECO:0000256" key="5">
    <source>
        <dbReference type="ARBA" id="ARBA00022777"/>
    </source>
</evidence>
<dbReference type="GO" id="GO:0009927">
    <property type="term" value="F:histidine phosphotransfer kinase activity"/>
    <property type="evidence" value="ECO:0007669"/>
    <property type="project" value="TreeGrafter"/>
</dbReference>
<feature type="modified residue" description="4-aspartylphosphate" evidence="6">
    <location>
        <position position="1345"/>
    </location>
</feature>
<dbReference type="CDD" id="cd17546">
    <property type="entry name" value="REC_hyHK_CKI1_RcsC-like"/>
    <property type="match status" value="1"/>
</dbReference>
<dbReference type="CDD" id="cd00082">
    <property type="entry name" value="HisKA"/>
    <property type="match status" value="1"/>
</dbReference>
<dbReference type="PRINTS" id="PR00344">
    <property type="entry name" value="BCTRLSENSOR"/>
</dbReference>
<feature type="compositionally biased region" description="Polar residues" evidence="7">
    <location>
        <begin position="1254"/>
        <end position="1271"/>
    </location>
</feature>
<dbReference type="SMART" id="SM00448">
    <property type="entry name" value="REC"/>
    <property type="match status" value="1"/>
</dbReference>
<dbReference type="SUPFAM" id="SSF52172">
    <property type="entry name" value="CheY-like"/>
    <property type="match status" value="1"/>
</dbReference>
<dbReference type="PROSITE" id="PS50110">
    <property type="entry name" value="RESPONSE_REGULATORY"/>
    <property type="match status" value="1"/>
</dbReference>
<dbReference type="Gene3D" id="3.40.50.2300">
    <property type="match status" value="1"/>
</dbReference>
<organism evidence="10 11">
    <name type="scientific">Meira miltonrushii</name>
    <dbReference type="NCBI Taxonomy" id="1280837"/>
    <lineage>
        <taxon>Eukaryota</taxon>
        <taxon>Fungi</taxon>
        <taxon>Dikarya</taxon>
        <taxon>Basidiomycota</taxon>
        <taxon>Ustilaginomycotina</taxon>
        <taxon>Exobasidiomycetes</taxon>
        <taxon>Exobasidiales</taxon>
        <taxon>Brachybasidiaceae</taxon>
        <taxon>Meira</taxon>
    </lineage>
</organism>
<evidence type="ECO:0000256" key="6">
    <source>
        <dbReference type="PROSITE-ProRule" id="PRU00169"/>
    </source>
</evidence>
<feature type="region of interest" description="Disordered" evidence="7">
    <location>
        <begin position="1088"/>
        <end position="1107"/>
    </location>
</feature>
<evidence type="ECO:0000313" key="11">
    <source>
        <dbReference type="Proteomes" id="UP000245771"/>
    </source>
</evidence>
<feature type="domain" description="Response regulatory" evidence="9">
    <location>
        <begin position="1296"/>
        <end position="1413"/>
    </location>
</feature>
<dbReference type="GO" id="GO:0000155">
    <property type="term" value="F:phosphorelay sensor kinase activity"/>
    <property type="evidence" value="ECO:0007669"/>
    <property type="project" value="InterPro"/>
</dbReference>
<dbReference type="InterPro" id="IPR036097">
    <property type="entry name" value="HisK_dim/P_sf"/>
</dbReference>
<dbReference type="Proteomes" id="UP000245771">
    <property type="component" value="Unassembled WGS sequence"/>
</dbReference>
<dbReference type="InterPro" id="IPR011006">
    <property type="entry name" value="CheY-like_superfamily"/>
</dbReference>
<dbReference type="InterPro" id="IPR003594">
    <property type="entry name" value="HATPase_dom"/>
</dbReference>
<dbReference type="GO" id="GO:0005886">
    <property type="term" value="C:plasma membrane"/>
    <property type="evidence" value="ECO:0007669"/>
    <property type="project" value="TreeGrafter"/>
</dbReference>
<evidence type="ECO:0000256" key="4">
    <source>
        <dbReference type="ARBA" id="ARBA00022679"/>
    </source>
</evidence>
<proteinExistence type="predicted"/>
<evidence type="ECO:0000256" key="2">
    <source>
        <dbReference type="ARBA" id="ARBA00012438"/>
    </source>
</evidence>
<keyword evidence="4" id="KW-0808">Transferase</keyword>
<dbReference type="InParanoid" id="A0A316V5U8"/>
<feature type="region of interest" description="Disordered" evidence="7">
    <location>
        <begin position="822"/>
        <end position="841"/>
    </location>
</feature>
<feature type="compositionally biased region" description="Polar residues" evidence="7">
    <location>
        <begin position="780"/>
        <end position="799"/>
    </location>
</feature>
<dbReference type="PANTHER" id="PTHR43047">
    <property type="entry name" value="TWO-COMPONENT HISTIDINE PROTEIN KINASE"/>
    <property type="match status" value="1"/>
</dbReference>
<evidence type="ECO:0000256" key="1">
    <source>
        <dbReference type="ARBA" id="ARBA00000085"/>
    </source>
</evidence>
<dbReference type="RefSeq" id="XP_025353259.1">
    <property type="nucleotide sequence ID" value="XM_025499449.1"/>
</dbReference>
<feature type="domain" description="Histidine kinase" evidence="8">
    <location>
        <begin position="873"/>
        <end position="1028"/>
    </location>
</feature>
<evidence type="ECO:0000256" key="3">
    <source>
        <dbReference type="ARBA" id="ARBA00022553"/>
    </source>
</evidence>
<feature type="region of interest" description="Disordered" evidence="7">
    <location>
        <begin position="780"/>
        <end position="800"/>
    </location>
</feature>
<reference evidence="10 11" key="1">
    <citation type="journal article" date="2018" name="Mol. Biol. Evol.">
        <title>Broad Genomic Sampling Reveals a Smut Pathogenic Ancestry of the Fungal Clade Ustilaginomycotina.</title>
        <authorList>
            <person name="Kijpornyongpan T."/>
            <person name="Mondo S.J."/>
            <person name="Barry K."/>
            <person name="Sandor L."/>
            <person name="Lee J."/>
            <person name="Lipzen A."/>
            <person name="Pangilinan J."/>
            <person name="LaButti K."/>
            <person name="Hainaut M."/>
            <person name="Henrissat B."/>
            <person name="Grigoriev I.V."/>
            <person name="Spatafora J.W."/>
            <person name="Aime M.C."/>
        </authorList>
    </citation>
    <scope>NUCLEOTIDE SEQUENCE [LARGE SCALE GENOMIC DNA]</scope>
    <source>
        <strain evidence="10 11">MCA 3882</strain>
    </source>
</reference>
<sequence>MALDSCSSGSAIENGLQRINLNTKQFNPDHHEAKARNQGIENFPSQPKIVHNPAQPAENDSVGWQRFLAAYQSGKWESCDDEKEISSTDDSPSADLTIVYDSHGTPMDNKDYFHHYHHLAAPNLPPMKRRKRHEALLRHGIVKSHSRQHLQRYAEMAKRIFDCDMVTLSFASADERNIIFLAADGPPISQVPTCASICSHALLLEGDSDIFVVPDMAQDWRFDRLFGKEGFHKEMTYRFHASAPILLSCSETPCCKMSVSPIHAGRFSIFSSKPRPNFDKEDAKILLDFARMTQEAMENEFLNKFASRSRKLQRDSTRILSSLNTSLEQRLRSNATVRAVGLQMPGMGDLFPLMPDDKPISANPTSPVLGDGKPVYASILEDVEAMQGFLQAIRSSLSAKSACLIDGSNLSTSPLKEETHSTTSEIGSDDGKHLEIGRKEEAISMVAITGESALVPQMRDDRTFSSLESWFEMAKSDTSRKQPHLLQLGQISQVEPIRNAIINRTRNRRSGKCPYGVHGVTRDSKDELPCCCILSTEDAVKLIEPILPSAVATCLVIPIVAENAINLKKAPLAMMCLTWDQSVAVSAMELDFCSMLAIHLAGLACQEQASVISNGQLNLIRIMQHELRTPLNGIMGVSEGLRDGKDEAFFGKETKAKWSANLELEPGMMARRSIGDPTTPLSAGSKRSEGNEVIKAARVLAPQLESIHVSSMMLKTILDDILTLDNMFDGSSGARKQKPEMRNRDSFRLFEFAEVIESACREELRYSDLQAMRIFRAVNTGGSSATPSERTKTPTSGLRGTTLAATAGLMESAERQEANDLIDSEDPNTPTHSSVSPESHLQPELLSGNLTMITLPPSITVKIDEKLTNTPIGNREKLHKIVGRLVSNAIRFTPQSGLVDVEVRLSSSSHLTHHVEEVQKEGLAQNKNGETSTSICSLPGEGIKLLERISVDTYWIQLLVKDSGIGMRDDFLQDSYLKPFTKADGFTQGIGLGSTVAFALIKSMGGAYTIQSRIDKGTEVNVFLPFSKNGKTFTNPNPENELKVEKDHQKSIFTTAIFVGFESEPGTKHVSAILQNIMEKNGVQCIQEGSRPSGGIRRTNSRSPPQMKDRRLYVIHENALSASKAQLPSDLGQSNVYSIVITRNALRLKPEPESMMLVRSGPHVLLIPPFGPSTWDMLEQLLKVPMDTSISRNGAFELAQAPTNIDLSGTNRPIVDKAALPSAEEEQGDYFSQSTPVAETDQSRDSPVEEGVSPFSTLTTPRANAQSSPSGTVPEKNPDRKLPAIVKAIKTPFSFSVLAVEDNPINMRLLTTVLRKLKIPFTEAKDGVEAVEKFKSYKPSVVLLDISLPLMDGFDACIAMRKYDLPIRPKIIAITAMSTEEDKYRGLQICGMDEWQTKPVSLNMLKARIAELRQEHEDSTK</sequence>
<dbReference type="InterPro" id="IPR005467">
    <property type="entry name" value="His_kinase_dom"/>
</dbReference>
<evidence type="ECO:0000259" key="9">
    <source>
        <dbReference type="PROSITE" id="PS50110"/>
    </source>
</evidence>
<feature type="compositionally biased region" description="Polar residues" evidence="7">
    <location>
        <begin position="827"/>
        <end position="839"/>
    </location>
</feature>
<dbReference type="PROSITE" id="PS50109">
    <property type="entry name" value="HIS_KIN"/>
    <property type="match status" value="1"/>
</dbReference>
<accession>A0A316V5U8</accession>
<dbReference type="SUPFAM" id="SSF55874">
    <property type="entry name" value="ATPase domain of HSP90 chaperone/DNA topoisomerase II/histidine kinase"/>
    <property type="match status" value="1"/>
</dbReference>
<dbReference type="EC" id="2.7.13.3" evidence="2"/>
<dbReference type="InterPro" id="IPR003661">
    <property type="entry name" value="HisK_dim/P_dom"/>
</dbReference>
<dbReference type="Pfam" id="PF00512">
    <property type="entry name" value="HisKA"/>
    <property type="match status" value="1"/>
</dbReference>